<dbReference type="OrthoDB" id="3364132at2759"/>
<organism evidence="3 4">
    <name type="scientific">Sanghuangporus baumii</name>
    <name type="common">Phellinus baumii</name>
    <dbReference type="NCBI Taxonomy" id="108892"/>
    <lineage>
        <taxon>Eukaryota</taxon>
        <taxon>Fungi</taxon>
        <taxon>Dikarya</taxon>
        <taxon>Basidiomycota</taxon>
        <taxon>Agaricomycotina</taxon>
        <taxon>Agaricomycetes</taxon>
        <taxon>Hymenochaetales</taxon>
        <taxon>Hymenochaetaceae</taxon>
        <taxon>Sanghuangporus</taxon>
    </lineage>
</organism>
<dbReference type="PANTHER" id="PTHR36223:SF1">
    <property type="entry name" value="TRANSCRIPTION ELONGATION FACTOR EAF N-TERMINAL DOMAIN-CONTAINING PROTEIN"/>
    <property type="match status" value="1"/>
</dbReference>
<accession>A0A9Q5NC41</accession>
<keyword evidence="4" id="KW-1185">Reference proteome</keyword>
<evidence type="ECO:0000313" key="3">
    <source>
        <dbReference type="EMBL" id="OCB88159.1"/>
    </source>
</evidence>
<gene>
    <name evidence="3" type="ORF">A7U60_g4677</name>
</gene>
<feature type="domain" description="DUF7918" evidence="2">
    <location>
        <begin position="8"/>
        <end position="209"/>
    </location>
</feature>
<feature type="compositionally biased region" description="Acidic residues" evidence="1">
    <location>
        <begin position="399"/>
        <end position="409"/>
    </location>
</feature>
<dbReference type="Proteomes" id="UP000757232">
    <property type="component" value="Unassembled WGS sequence"/>
</dbReference>
<comment type="caution">
    <text evidence="3">The sequence shown here is derived from an EMBL/GenBank/DDBJ whole genome shotgun (WGS) entry which is preliminary data.</text>
</comment>
<reference evidence="3" key="1">
    <citation type="submission" date="2016-06" db="EMBL/GenBank/DDBJ databases">
        <title>Draft Genome sequence of the fungus Inonotus baumii.</title>
        <authorList>
            <person name="Zhu H."/>
            <person name="Lin W."/>
        </authorList>
    </citation>
    <scope>NUCLEOTIDE SEQUENCE</scope>
    <source>
        <strain evidence="3">821</strain>
    </source>
</reference>
<evidence type="ECO:0000256" key="1">
    <source>
        <dbReference type="SAM" id="MobiDB-lite"/>
    </source>
</evidence>
<feature type="compositionally biased region" description="Low complexity" evidence="1">
    <location>
        <begin position="331"/>
        <end position="347"/>
    </location>
</feature>
<dbReference type="Pfam" id="PF25534">
    <property type="entry name" value="DUF7918"/>
    <property type="match status" value="1"/>
</dbReference>
<feature type="compositionally biased region" description="Acidic residues" evidence="1">
    <location>
        <begin position="276"/>
        <end position="288"/>
    </location>
</feature>
<sequence>MLKHMGFTCWVTSGDVPLQTYSEESLGNVRAAWIASTPGKSFAVHWQDHSGKRIATSGHVLIDGKDVASAIIRPGRQTPVKRTGAKVRRNVIKPFVFTELSLTDDDDLASPYDTSLGRIGSIRIEITRVRLGAEVPFAGYDKAQDPGVVHERAKKAGAHCTNFGDAKHIERARTVSISTAPYDPNEPGPFVVFEFRYRSLEMLKAIGIVQIGRKRLNESATDDVIEIDSSDDEASSTTLHPSSRSPSTPSKKRVKTEPRADSIPSLPESSPPKDIDEAEAEVEAESESQLDTIPLPPSISSSALENTSDQPKSADDSLISQSQTQPDNTQASERAPSPVPSRPSIVSTAFVKEENEDDEELDMLAGDSEYTLSTDPSQNVEDFPVDLPPPSSSPGPEALVEEEEEENNS</sequence>
<evidence type="ECO:0000313" key="4">
    <source>
        <dbReference type="Proteomes" id="UP000757232"/>
    </source>
</evidence>
<feature type="compositionally biased region" description="Low complexity" evidence="1">
    <location>
        <begin position="235"/>
        <end position="249"/>
    </location>
</feature>
<evidence type="ECO:0000259" key="2">
    <source>
        <dbReference type="Pfam" id="PF25534"/>
    </source>
</evidence>
<feature type="region of interest" description="Disordered" evidence="1">
    <location>
        <begin position="227"/>
        <end position="409"/>
    </location>
</feature>
<feature type="compositionally biased region" description="Polar residues" evidence="1">
    <location>
        <begin position="370"/>
        <end position="380"/>
    </location>
</feature>
<proteinExistence type="predicted"/>
<dbReference type="PANTHER" id="PTHR36223">
    <property type="entry name" value="BETA-LACTAMASE-TYPE TRANSPEPTIDASE FOLD DOMAIN CONTAINING PROTEIN"/>
    <property type="match status" value="1"/>
</dbReference>
<protein>
    <recommendedName>
        <fullName evidence="2">DUF7918 domain-containing protein</fullName>
    </recommendedName>
</protein>
<name>A0A9Q5NC41_SANBA</name>
<dbReference type="EMBL" id="LNZH02000183">
    <property type="protein sequence ID" value="OCB88159.1"/>
    <property type="molecule type" value="Genomic_DNA"/>
</dbReference>
<dbReference type="AlphaFoldDB" id="A0A9Q5NC41"/>
<feature type="compositionally biased region" description="Polar residues" evidence="1">
    <location>
        <begin position="318"/>
        <end position="330"/>
    </location>
</feature>
<dbReference type="InterPro" id="IPR057678">
    <property type="entry name" value="DUF7918"/>
</dbReference>